<accession>A0ABT1D1G8</accession>
<reference evidence="9 10" key="1">
    <citation type="submission" date="2021-12" db="EMBL/GenBank/DDBJ databases">
        <title>Siccirubricoccus leaddurans sp. nov., a high concentration Zn2+ tolerance bacterium.</title>
        <authorList>
            <person name="Cao Y."/>
        </authorList>
    </citation>
    <scope>NUCLEOTIDE SEQUENCE [LARGE SCALE GENOMIC DNA]</scope>
    <source>
        <strain evidence="9 10">KC 17139</strain>
    </source>
</reference>
<keyword evidence="4 8" id="KW-1003">Cell membrane</keyword>
<evidence type="ECO:0000256" key="3">
    <source>
        <dbReference type="ARBA" id="ARBA00022448"/>
    </source>
</evidence>
<dbReference type="EMBL" id="JAFIRR010000033">
    <property type="protein sequence ID" value="MCO6415763.1"/>
    <property type="molecule type" value="Genomic_DNA"/>
</dbReference>
<feature type="transmembrane region" description="Helical" evidence="8">
    <location>
        <begin position="72"/>
        <end position="92"/>
    </location>
</feature>
<dbReference type="PANTHER" id="PTHR30269">
    <property type="entry name" value="TRANSMEMBRANE PROTEIN YFCA"/>
    <property type="match status" value="1"/>
</dbReference>
<evidence type="ECO:0000313" key="9">
    <source>
        <dbReference type="EMBL" id="MCO6415763.1"/>
    </source>
</evidence>
<evidence type="ECO:0000256" key="7">
    <source>
        <dbReference type="ARBA" id="ARBA00023136"/>
    </source>
</evidence>
<evidence type="ECO:0000256" key="5">
    <source>
        <dbReference type="ARBA" id="ARBA00022692"/>
    </source>
</evidence>
<proteinExistence type="inferred from homology"/>
<feature type="transmembrane region" description="Helical" evidence="8">
    <location>
        <begin position="12"/>
        <end position="29"/>
    </location>
</feature>
<dbReference type="InterPro" id="IPR002781">
    <property type="entry name" value="TM_pro_TauE-like"/>
</dbReference>
<feature type="transmembrane region" description="Helical" evidence="8">
    <location>
        <begin position="164"/>
        <end position="188"/>
    </location>
</feature>
<dbReference type="Proteomes" id="UP001523392">
    <property type="component" value="Unassembled WGS sequence"/>
</dbReference>
<keyword evidence="7 8" id="KW-0472">Membrane</keyword>
<gene>
    <name evidence="9" type="ORF">JYK14_06160</name>
</gene>
<keyword evidence="3" id="KW-0813">Transport</keyword>
<name>A0ABT1D1G8_9PROT</name>
<dbReference type="Pfam" id="PF01925">
    <property type="entry name" value="TauE"/>
    <property type="match status" value="1"/>
</dbReference>
<sequence>MTGALLGPGRRAPLLAMFALLLATLPVLWPPSAAALPAAAVLFSSAVSAVGGFAFSALSGPLLTVAGVEPVTAVRLMLVASIGGQLLGLWLLRREIALPPLLPFLAGGLATLPLGQALLLHLPPGRYQAALGAVLLLYGAWMLLRPPQPLALGPRAAWLGDLLAGALGGLTGGLAAFPGAAVVPWCGLRGWSKQRQRAVFQPYILVMQLAGLALLGLHAPAGQALPWSAFGVLPPALLGTSFGIGLFGRLSDRRFFVIVHLLLLASGLALLGFGR</sequence>
<dbReference type="RefSeq" id="WP_252952362.1">
    <property type="nucleotide sequence ID" value="NZ_JAFIRR010000033.1"/>
</dbReference>
<feature type="transmembrane region" description="Helical" evidence="8">
    <location>
        <begin position="227"/>
        <end position="248"/>
    </location>
</feature>
<keyword evidence="5 8" id="KW-0812">Transmembrane</keyword>
<comment type="subcellular location">
    <subcellularLocation>
        <location evidence="1 8">Cell membrane</location>
        <topology evidence="1 8">Multi-pass membrane protein</topology>
    </subcellularLocation>
</comment>
<comment type="caution">
    <text evidence="9">The sequence shown here is derived from an EMBL/GenBank/DDBJ whole genome shotgun (WGS) entry which is preliminary data.</text>
</comment>
<keyword evidence="10" id="KW-1185">Reference proteome</keyword>
<dbReference type="PANTHER" id="PTHR30269:SF37">
    <property type="entry name" value="MEMBRANE TRANSPORTER PROTEIN"/>
    <property type="match status" value="1"/>
</dbReference>
<evidence type="ECO:0000256" key="8">
    <source>
        <dbReference type="RuleBase" id="RU363041"/>
    </source>
</evidence>
<dbReference type="InterPro" id="IPR052017">
    <property type="entry name" value="TSUP"/>
</dbReference>
<protein>
    <recommendedName>
        <fullName evidence="8">Probable membrane transporter protein</fullName>
    </recommendedName>
</protein>
<comment type="similarity">
    <text evidence="2 8">Belongs to the 4-toluene sulfonate uptake permease (TSUP) (TC 2.A.102) family.</text>
</comment>
<feature type="transmembrane region" description="Helical" evidence="8">
    <location>
        <begin position="35"/>
        <end position="60"/>
    </location>
</feature>
<feature type="transmembrane region" description="Helical" evidence="8">
    <location>
        <begin position="200"/>
        <end position="221"/>
    </location>
</feature>
<feature type="transmembrane region" description="Helical" evidence="8">
    <location>
        <begin position="98"/>
        <end position="120"/>
    </location>
</feature>
<evidence type="ECO:0000256" key="1">
    <source>
        <dbReference type="ARBA" id="ARBA00004651"/>
    </source>
</evidence>
<evidence type="ECO:0000256" key="2">
    <source>
        <dbReference type="ARBA" id="ARBA00009142"/>
    </source>
</evidence>
<evidence type="ECO:0000256" key="6">
    <source>
        <dbReference type="ARBA" id="ARBA00022989"/>
    </source>
</evidence>
<feature type="transmembrane region" description="Helical" evidence="8">
    <location>
        <begin position="255"/>
        <end position="274"/>
    </location>
</feature>
<evidence type="ECO:0000313" key="10">
    <source>
        <dbReference type="Proteomes" id="UP001523392"/>
    </source>
</evidence>
<organism evidence="9 10">
    <name type="scientific">Siccirubricoccus soli</name>
    <dbReference type="NCBI Taxonomy" id="2899147"/>
    <lineage>
        <taxon>Bacteria</taxon>
        <taxon>Pseudomonadati</taxon>
        <taxon>Pseudomonadota</taxon>
        <taxon>Alphaproteobacteria</taxon>
        <taxon>Acetobacterales</taxon>
        <taxon>Roseomonadaceae</taxon>
        <taxon>Siccirubricoccus</taxon>
    </lineage>
</organism>
<feature type="transmembrane region" description="Helical" evidence="8">
    <location>
        <begin position="127"/>
        <end position="144"/>
    </location>
</feature>
<keyword evidence="6 8" id="KW-1133">Transmembrane helix</keyword>
<evidence type="ECO:0000256" key="4">
    <source>
        <dbReference type="ARBA" id="ARBA00022475"/>
    </source>
</evidence>